<feature type="non-terminal residue" evidence="1">
    <location>
        <position position="1"/>
    </location>
</feature>
<dbReference type="Pfam" id="PF13277">
    <property type="entry name" value="YmdB"/>
    <property type="match status" value="1"/>
</dbReference>
<gene>
    <name evidence="1" type="ORF">A3B30_02250</name>
</gene>
<dbReference type="GO" id="GO:0004113">
    <property type="term" value="F:2',3'-cyclic-nucleotide 3'-phosphodiesterase activity"/>
    <property type="evidence" value="ECO:0007669"/>
    <property type="project" value="TreeGrafter"/>
</dbReference>
<dbReference type="InterPro" id="IPR029052">
    <property type="entry name" value="Metallo-depent_PP-like"/>
</dbReference>
<dbReference type="Proteomes" id="UP000178248">
    <property type="component" value="Unassembled WGS sequence"/>
</dbReference>
<name>A0A1G2BS58_9BACT</name>
<dbReference type="InterPro" id="IPR005235">
    <property type="entry name" value="YmdB-like"/>
</dbReference>
<reference evidence="1 2" key="1">
    <citation type="journal article" date="2016" name="Nat. Commun.">
        <title>Thousands of microbial genomes shed light on interconnected biogeochemical processes in an aquifer system.</title>
        <authorList>
            <person name="Anantharaman K."/>
            <person name="Brown C.T."/>
            <person name="Hug L.A."/>
            <person name="Sharon I."/>
            <person name="Castelle C.J."/>
            <person name="Probst A.J."/>
            <person name="Thomas B.C."/>
            <person name="Singh A."/>
            <person name="Wilkins M.J."/>
            <person name="Karaoz U."/>
            <person name="Brodie E.L."/>
            <person name="Williams K.H."/>
            <person name="Hubbard S.S."/>
            <person name="Banfield J.F."/>
        </authorList>
    </citation>
    <scope>NUCLEOTIDE SEQUENCE [LARGE SCALE GENOMIC DNA]</scope>
</reference>
<evidence type="ECO:0008006" key="3">
    <source>
        <dbReference type="Google" id="ProtNLM"/>
    </source>
</evidence>
<proteinExistence type="predicted"/>
<dbReference type="Gene3D" id="3.60.21.10">
    <property type="match status" value="1"/>
</dbReference>
<evidence type="ECO:0000313" key="2">
    <source>
        <dbReference type="Proteomes" id="UP000178248"/>
    </source>
</evidence>
<dbReference type="PANTHER" id="PTHR36303">
    <property type="entry name" value="2',3'-CYCLIC-NUCLEOTIDE 2'-PHOSPHODIESTERASE"/>
    <property type="match status" value="1"/>
</dbReference>
<evidence type="ECO:0000313" key="1">
    <source>
        <dbReference type="EMBL" id="OGY91888.1"/>
    </source>
</evidence>
<dbReference type="PANTHER" id="PTHR36303:SF1">
    <property type="entry name" value="2',3'-CYCLIC-NUCLEOTIDE 2'-PHOSPHODIESTERASE"/>
    <property type="match status" value="1"/>
</dbReference>
<comment type="caution">
    <text evidence="1">The sequence shown here is derived from an EMBL/GenBank/DDBJ whole genome shotgun (WGS) entry which is preliminary data.</text>
</comment>
<dbReference type="AlphaFoldDB" id="A0A1G2BS58"/>
<organism evidence="1 2">
    <name type="scientific">Candidatus Komeilibacteria bacterium RIFCSPLOWO2_01_FULL_52_15</name>
    <dbReference type="NCBI Taxonomy" id="1798551"/>
    <lineage>
        <taxon>Bacteria</taxon>
        <taxon>Candidatus Komeiliibacteriota</taxon>
    </lineage>
</organism>
<dbReference type="EMBL" id="MHKM01000008">
    <property type="protein sequence ID" value="OGY91888.1"/>
    <property type="molecule type" value="Genomic_DNA"/>
</dbReference>
<dbReference type="STRING" id="1798551.A3B30_02250"/>
<accession>A0A1G2BS58</accession>
<dbReference type="SUPFAM" id="SSF56300">
    <property type="entry name" value="Metallo-dependent phosphatases"/>
    <property type="match status" value="1"/>
</dbReference>
<protein>
    <recommendedName>
        <fullName evidence="3">Metallophosphoesterase</fullName>
    </recommendedName>
</protein>
<sequence length="202" mass="22078">FTGGNHVWSKEDPANPELASAFPLALPANDPRTIDAQRVQTLTIGGQKLFVLNLLGQVFMHEEGTENPFHTFDKLYETLQRPKLLLVDLHAEATSEKVAFGFHVEGRASLVYGTHTHVPTADARVLPLGTGYVSDIGMTGSDDSVLGVSKEVIMSRFLGTAKVPFEYPETGAAQVNALYCELDMKTGKVTTLKQLHKKLTIK</sequence>